<sequence length="187" mass="20078">MASGGVDDDLVKKFEEFCTLAGSKDKTQMTPKANGKLVADCLDKKYKAYDVKAICDASVFPAVKEKGKPNMVVNKANVDKYVTKTAHEIAKKKTKNTKIAEDDAEVKTLKAEIVQAIKSAGPNVKVVKTSATGGVDKMTDASQYTGAHKERFDATTGKGKGADGRTDKVENTGYVGQYKGKDTFGKK</sequence>
<name>A0A9D4RMX5_DREPO</name>
<dbReference type="GO" id="GO:0015631">
    <property type="term" value="F:tubulin binding"/>
    <property type="evidence" value="ECO:0007669"/>
    <property type="project" value="InterPro"/>
</dbReference>
<dbReference type="Pfam" id="PF05517">
    <property type="entry name" value="p25-alpha"/>
    <property type="match status" value="1"/>
</dbReference>
<proteinExistence type="inferred from homology"/>
<dbReference type="EMBL" id="JAIWYP010000002">
    <property type="protein sequence ID" value="KAH3872252.1"/>
    <property type="molecule type" value="Genomic_DNA"/>
</dbReference>
<dbReference type="OrthoDB" id="548799at2759"/>
<feature type="compositionally biased region" description="Basic and acidic residues" evidence="2">
    <location>
        <begin position="160"/>
        <end position="170"/>
    </location>
</feature>
<evidence type="ECO:0000313" key="4">
    <source>
        <dbReference type="Proteomes" id="UP000828390"/>
    </source>
</evidence>
<keyword evidence="4" id="KW-1185">Reference proteome</keyword>
<gene>
    <name evidence="3" type="ORF">DPMN_035467</name>
</gene>
<feature type="region of interest" description="Disordered" evidence="2">
    <location>
        <begin position="142"/>
        <end position="172"/>
    </location>
</feature>
<comment type="similarity">
    <text evidence="1">Belongs to the TPPP family.</text>
</comment>
<dbReference type="InterPro" id="IPR011992">
    <property type="entry name" value="EF-hand-dom_pair"/>
</dbReference>
<dbReference type="AlphaFoldDB" id="A0A9D4RMX5"/>
<dbReference type="GO" id="GO:0032273">
    <property type="term" value="P:positive regulation of protein polymerization"/>
    <property type="evidence" value="ECO:0007669"/>
    <property type="project" value="TreeGrafter"/>
</dbReference>
<evidence type="ECO:0000313" key="3">
    <source>
        <dbReference type="EMBL" id="KAH3872252.1"/>
    </source>
</evidence>
<reference evidence="3" key="1">
    <citation type="journal article" date="2019" name="bioRxiv">
        <title>The Genome of the Zebra Mussel, Dreissena polymorpha: A Resource for Invasive Species Research.</title>
        <authorList>
            <person name="McCartney M.A."/>
            <person name="Auch B."/>
            <person name="Kono T."/>
            <person name="Mallez S."/>
            <person name="Zhang Y."/>
            <person name="Obille A."/>
            <person name="Becker A."/>
            <person name="Abrahante J.E."/>
            <person name="Garbe J."/>
            <person name="Badalamenti J.P."/>
            <person name="Herman A."/>
            <person name="Mangelson H."/>
            <person name="Liachko I."/>
            <person name="Sullivan S."/>
            <person name="Sone E.D."/>
            <person name="Koren S."/>
            <person name="Silverstein K.A.T."/>
            <person name="Beckman K.B."/>
            <person name="Gohl D.M."/>
        </authorList>
    </citation>
    <scope>NUCLEOTIDE SEQUENCE</scope>
    <source>
        <strain evidence="3">Duluth1</strain>
        <tissue evidence="3">Whole animal</tissue>
    </source>
</reference>
<dbReference type="PANTHER" id="PTHR12932">
    <property type="entry name" value="P25 ALPHA-RELATED"/>
    <property type="match status" value="1"/>
</dbReference>
<dbReference type="InterPro" id="IPR008907">
    <property type="entry name" value="TPP/p25"/>
</dbReference>
<dbReference type="PANTHER" id="PTHR12932:SF9">
    <property type="entry name" value="TUBULIN POLYMERIZATION-PROMOTING PROTEIN HOMOLOG"/>
    <property type="match status" value="1"/>
</dbReference>
<dbReference type="Proteomes" id="UP000828390">
    <property type="component" value="Unassembled WGS sequence"/>
</dbReference>
<reference evidence="3" key="2">
    <citation type="submission" date="2020-11" db="EMBL/GenBank/DDBJ databases">
        <authorList>
            <person name="McCartney M.A."/>
            <person name="Auch B."/>
            <person name="Kono T."/>
            <person name="Mallez S."/>
            <person name="Becker A."/>
            <person name="Gohl D.M."/>
            <person name="Silverstein K.A.T."/>
            <person name="Koren S."/>
            <person name="Bechman K.B."/>
            <person name="Herman A."/>
            <person name="Abrahante J.E."/>
            <person name="Garbe J."/>
        </authorList>
    </citation>
    <scope>NUCLEOTIDE SEQUENCE</scope>
    <source>
        <strain evidence="3">Duluth1</strain>
        <tissue evidence="3">Whole animal</tissue>
    </source>
</reference>
<dbReference type="GO" id="GO:0005874">
    <property type="term" value="C:microtubule"/>
    <property type="evidence" value="ECO:0007669"/>
    <property type="project" value="TreeGrafter"/>
</dbReference>
<evidence type="ECO:0008006" key="5">
    <source>
        <dbReference type="Google" id="ProtNLM"/>
    </source>
</evidence>
<comment type="caution">
    <text evidence="3">The sequence shown here is derived from an EMBL/GenBank/DDBJ whole genome shotgun (WGS) entry which is preliminary data.</text>
</comment>
<evidence type="ECO:0000256" key="2">
    <source>
        <dbReference type="SAM" id="MobiDB-lite"/>
    </source>
</evidence>
<dbReference type="SUPFAM" id="SSF47473">
    <property type="entry name" value="EF-hand"/>
    <property type="match status" value="1"/>
</dbReference>
<dbReference type="GO" id="GO:0046785">
    <property type="term" value="P:microtubule polymerization"/>
    <property type="evidence" value="ECO:0007669"/>
    <property type="project" value="InterPro"/>
</dbReference>
<protein>
    <recommendedName>
        <fullName evidence="5">Tubulin polymerization-promoting protein family member 3</fullName>
    </recommendedName>
</protein>
<dbReference type="GO" id="GO:0001578">
    <property type="term" value="P:microtubule bundle formation"/>
    <property type="evidence" value="ECO:0007669"/>
    <property type="project" value="TreeGrafter"/>
</dbReference>
<organism evidence="3 4">
    <name type="scientific">Dreissena polymorpha</name>
    <name type="common">Zebra mussel</name>
    <name type="synonym">Mytilus polymorpha</name>
    <dbReference type="NCBI Taxonomy" id="45954"/>
    <lineage>
        <taxon>Eukaryota</taxon>
        <taxon>Metazoa</taxon>
        <taxon>Spiralia</taxon>
        <taxon>Lophotrochozoa</taxon>
        <taxon>Mollusca</taxon>
        <taxon>Bivalvia</taxon>
        <taxon>Autobranchia</taxon>
        <taxon>Heteroconchia</taxon>
        <taxon>Euheterodonta</taxon>
        <taxon>Imparidentia</taxon>
        <taxon>Neoheterodontei</taxon>
        <taxon>Myida</taxon>
        <taxon>Dreissenoidea</taxon>
        <taxon>Dreissenidae</taxon>
        <taxon>Dreissena</taxon>
    </lineage>
</organism>
<evidence type="ECO:0000256" key="1">
    <source>
        <dbReference type="ARBA" id="ARBA00010994"/>
    </source>
</evidence>
<accession>A0A9D4RMX5</accession>